<dbReference type="InterPro" id="IPR033134">
    <property type="entry name" value="Asp/Glu_racemase_AS_2"/>
</dbReference>
<dbReference type="STRING" id="294935.ATN88_18645"/>
<dbReference type="InterPro" id="IPR001920">
    <property type="entry name" value="Asp/Glu_race"/>
</dbReference>
<comment type="similarity">
    <text evidence="1">Belongs to the aspartate/glutamate racemases family.</text>
</comment>
<keyword evidence="2" id="KW-0413">Isomerase</keyword>
<dbReference type="PROSITE" id="PS00924">
    <property type="entry name" value="ASP_GLU_RACEMASE_2"/>
    <property type="match status" value="1"/>
</dbReference>
<protein>
    <submittedName>
        <fullName evidence="3">Racemase</fullName>
    </submittedName>
</protein>
<name>A0A135I950_9GAMM</name>
<proteinExistence type="inferred from homology"/>
<dbReference type="NCBIfam" id="TIGR00035">
    <property type="entry name" value="asp_race"/>
    <property type="match status" value="1"/>
</dbReference>
<dbReference type="EMBL" id="LNTY01000032">
    <property type="protein sequence ID" value="KXF81971.1"/>
    <property type="molecule type" value="Genomic_DNA"/>
</dbReference>
<dbReference type="Proteomes" id="UP000070529">
    <property type="component" value="Unassembled WGS sequence"/>
</dbReference>
<evidence type="ECO:0000256" key="1">
    <source>
        <dbReference type="ARBA" id="ARBA00007847"/>
    </source>
</evidence>
<dbReference type="AlphaFoldDB" id="A0A135I950"/>
<dbReference type="InterPro" id="IPR015942">
    <property type="entry name" value="Asp/Glu/hydantoin_racemase"/>
</dbReference>
<dbReference type="OrthoDB" id="9803739at2"/>
<evidence type="ECO:0000313" key="3">
    <source>
        <dbReference type="EMBL" id="KXF81971.1"/>
    </source>
</evidence>
<dbReference type="RefSeq" id="WP_067415129.1">
    <property type="nucleotide sequence ID" value="NZ_LNTY01000032.1"/>
</dbReference>
<dbReference type="Gene3D" id="3.40.50.1860">
    <property type="match status" value="2"/>
</dbReference>
<dbReference type="InterPro" id="IPR004380">
    <property type="entry name" value="Asp_race"/>
</dbReference>
<keyword evidence="4" id="KW-1185">Reference proteome</keyword>
<dbReference type="GO" id="GO:0047661">
    <property type="term" value="F:amino-acid racemase activity"/>
    <property type="evidence" value="ECO:0007669"/>
    <property type="project" value="InterPro"/>
</dbReference>
<dbReference type="SUPFAM" id="SSF53681">
    <property type="entry name" value="Aspartate/glutamate racemase"/>
    <property type="match status" value="2"/>
</dbReference>
<accession>A0A135I950</accession>
<sequence length="231" mass="25446">MKTIGVIGGMSWESTIVYYRLLNQYTKRELGGHHSSKILMSSVNFAEIEAYQRAGDWDKSAHVLAQEAKKLETAGADFIVIATNTMHKVAADVQAAVSIPLLHIADATALALKENGITHVGLLGTRFTMSQPFYKERLEQHGITVSVPPEWQQDVVHEIIYQELCQGEIKSHSRQQYLAVIDDLQTAGAQGVILGCTEIGLLVQQNHTDVPLYDTTDLHALAAVKLALEKD</sequence>
<dbReference type="PANTHER" id="PTHR21198">
    <property type="entry name" value="GLUTAMATE RACEMASE"/>
    <property type="match status" value="1"/>
</dbReference>
<dbReference type="PANTHER" id="PTHR21198:SF7">
    <property type="entry name" value="ASPARTATE-GLUTAMATE RACEMASE FAMILY"/>
    <property type="match status" value="1"/>
</dbReference>
<gene>
    <name evidence="3" type="ORF">ATN88_18645</name>
</gene>
<organism evidence="3 4">
    <name type="scientific">Enterovibrio coralii</name>
    <dbReference type="NCBI Taxonomy" id="294935"/>
    <lineage>
        <taxon>Bacteria</taxon>
        <taxon>Pseudomonadati</taxon>
        <taxon>Pseudomonadota</taxon>
        <taxon>Gammaproteobacteria</taxon>
        <taxon>Vibrionales</taxon>
        <taxon>Vibrionaceae</taxon>
        <taxon>Enterovibrio</taxon>
    </lineage>
</organism>
<reference evidence="3 4" key="1">
    <citation type="submission" date="2015-11" db="EMBL/GenBank/DDBJ databases">
        <title>Genomic Taxonomy of the Vibrionaceae.</title>
        <authorList>
            <person name="Gomez-Gil B."/>
            <person name="Enciso-Ibarra J."/>
        </authorList>
    </citation>
    <scope>NUCLEOTIDE SEQUENCE [LARGE SCALE GENOMIC DNA]</scope>
    <source>
        <strain evidence="3 4">CAIM 912</strain>
    </source>
</reference>
<evidence type="ECO:0000313" key="4">
    <source>
        <dbReference type="Proteomes" id="UP000070529"/>
    </source>
</evidence>
<comment type="caution">
    <text evidence="3">The sequence shown here is derived from an EMBL/GenBank/DDBJ whole genome shotgun (WGS) entry which is preliminary data.</text>
</comment>
<dbReference type="Pfam" id="PF01177">
    <property type="entry name" value="Asp_Glu_race"/>
    <property type="match status" value="1"/>
</dbReference>
<evidence type="ECO:0000256" key="2">
    <source>
        <dbReference type="ARBA" id="ARBA00023235"/>
    </source>
</evidence>